<dbReference type="InterPro" id="IPR016032">
    <property type="entry name" value="Sig_transdc_resp-reg_C-effctor"/>
</dbReference>
<dbReference type="PANTHER" id="PTHR35807">
    <property type="entry name" value="TRANSCRIPTIONAL REGULATOR REDD-RELATED"/>
    <property type="match status" value="1"/>
</dbReference>
<dbReference type="Proteomes" id="UP000573599">
    <property type="component" value="Unassembled WGS sequence"/>
</dbReference>
<dbReference type="Pfam" id="PF03704">
    <property type="entry name" value="BTAD"/>
    <property type="match status" value="1"/>
</dbReference>
<dbReference type="InterPro" id="IPR005158">
    <property type="entry name" value="BTAD"/>
</dbReference>
<dbReference type="SUPFAM" id="SSF52540">
    <property type="entry name" value="P-loop containing nucleoside triphosphate hydrolases"/>
    <property type="match status" value="1"/>
</dbReference>
<dbReference type="InterPro" id="IPR051677">
    <property type="entry name" value="AfsR-DnrI-RedD_regulator"/>
</dbReference>
<keyword evidence="2" id="KW-0805">Transcription regulation</keyword>
<evidence type="ECO:0000256" key="5">
    <source>
        <dbReference type="PROSITE-ProRule" id="PRU01091"/>
    </source>
</evidence>
<dbReference type="AlphaFoldDB" id="A0A852WDK9"/>
<dbReference type="Gene3D" id="3.40.50.300">
    <property type="entry name" value="P-loop containing nucleotide triphosphate hydrolases"/>
    <property type="match status" value="1"/>
</dbReference>
<comment type="similarity">
    <text evidence="1">Belongs to the AfsR/DnrI/RedD regulatory family.</text>
</comment>
<dbReference type="RefSeq" id="WP_179421287.1">
    <property type="nucleotide sequence ID" value="NZ_JACCAB010000001.1"/>
</dbReference>
<dbReference type="GO" id="GO:0003677">
    <property type="term" value="F:DNA binding"/>
    <property type="evidence" value="ECO:0007669"/>
    <property type="project" value="UniProtKB-UniRule"/>
</dbReference>
<dbReference type="InterPro" id="IPR001867">
    <property type="entry name" value="OmpR/PhoB-type_DNA-bd"/>
</dbReference>
<keyword evidence="3 5" id="KW-0238">DNA-binding</keyword>
<protein>
    <submittedName>
        <fullName evidence="7">DNA-binding SARP family transcriptional activator</fullName>
    </submittedName>
</protein>
<dbReference type="Pfam" id="PF13191">
    <property type="entry name" value="AAA_16"/>
    <property type="match status" value="1"/>
</dbReference>
<dbReference type="InterPro" id="IPR011990">
    <property type="entry name" value="TPR-like_helical_dom_sf"/>
</dbReference>
<dbReference type="InterPro" id="IPR036388">
    <property type="entry name" value="WH-like_DNA-bd_sf"/>
</dbReference>
<name>A0A852WDK9_9MICO</name>
<dbReference type="Gene3D" id="1.25.40.10">
    <property type="entry name" value="Tetratricopeptide repeat domain"/>
    <property type="match status" value="1"/>
</dbReference>
<reference evidence="7 8" key="1">
    <citation type="submission" date="2020-07" db="EMBL/GenBank/DDBJ databases">
        <title>Sequencing the genomes of 1000 actinobacteria strains.</title>
        <authorList>
            <person name="Klenk H.-P."/>
        </authorList>
    </citation>
    <scope>NUCLEOTIDE SEQUENCE [LARGE SCALE GENOMIC DNA]</scope>
    <source>
        <strain evidence="7 8">DSM 23987</strain>
    </source>
</reference>
<comment type="caution">
    <text evidence="7">The sequence shown here is derived from an EMBL/GenBank/DDBJ whole genome shotgun (WGS) entry which is preliminary data.</text>
</comment>
<evidence type="ECO:0000313" key="7">
    <source>
        <dbReference type="EMBL" id="NYG06869.1"/>
    </source>
</evidence>
<evidence type="ECO:0000256" key="3">
    <source>
        <dbReference type="ARBA" id="ARBA00023125"/>
    </source>
</evidence>
<evidence type="ECO:0000256" key="1">
    <source>
        <dbReference type="ARBA" id="ARBA00005820"/>
    </source>
</evidence>
<accession>A0A852WDK9</accession>
<dbReference type="SMART" id="SM00862">
    <property type="entry name" value="Trans_reg_C"/>
    <property type="match status" value="1"/>
</dbReference>
<dbReference type="PANTHER" id="PTHR35807:SF1">
    <property type="entry name" value="TRANSCRIPTIONAL REGULATOR REDD"/>
    <property type="match status" value="1"/>
</dbReference>
<dbReference type="SUPFAM" id="SSF48452">
    <property type="entry name" value="TPR-like"/>
    <property type="match status" value="1"/>
</dbReference>
<dbReference type="SMART" id="SM01043">
    <property type="entry name" value="BTAD"/>
    <property type="match status" value="1"/>
</dbReference>
<dbReference type="SUPFAM" id="SSF46894">
    <property type="entry name" value="C-terminal effector domain of the bipartite response regulators"/>
    <property type="match status" value="1"/>
</dbReference>
<dbReference type="InterPro" id="IPR041664">
    <property type="entry name" value="AAA_16"/>
</dbReference>
<evidence type="ECO:0000313" key="8">
    <source>
        <dbReference type="Proteomes" id="UP000573599"/>
    </source>
</evidence>
<feature type="DNA-binding region" description="OmpR/PhoB-type" evidence="5">
    <location>
        <begin position="1"/>
        <end position="97"/>
    </location>
</feature>
<evidence type="ECO:0000259" key="6">
    <source>
        <dbReference type="PROSITE" id="PS51755"/>
    </source>
</evidence>
<feature type="domain" description="OmpR/PhoB-type" evidence="6">
    <location>
        <begin position="1"/>
        <end position="97"/>
    </location>
</feature>
<dbReference type="GO" id="GO:0000160">
    <property type="term" value="P:phosphorelay signal transduction system"/>
    <property type="evidence" value="ECO:0007669"/>
    <property type="project" value="InterPro"/>
</dbReference>
<dbReference type="Gene3D" id="1.10.10.10">
    <property type="entry name" value="Winged helix-like DNA-binding domain superfamily/Winged helix DNA-binding domain"/>
    <property type="match status" value="1"/>
</dbReference>
<evidence type="ECO:0000256" key="4">
    <source>
        <dbReference type="ARBA" id="ARBA00023163"/>
    </source>
</evidence>
<proteinExistence type="inferred from homology"/>
<dbReference type="CDD" id="cd15831">
    <property type="entry name" value="BTAD"/>
    <property type="match status" value="1"/>
</dbReference>
<gene>
    <name evidence="7" type="ORF">BJ986_001356</name>
</gene>
<dbReference type="EMBL" id="JACCAB010000001">
    <property type="protein sequence ID" value="NYG06869.1"/>
    <property type="molecule type" value="Genomic_DNA"/>
</dbReference>
<sequence>MRVGVLGAVQAYLGDDPVDLGTRKQRALVAALAMNHGRPVSVDALVDMLWADGAPPGVNGTLQAYVAGLRRALEPGRAARAPSTVLVTVAPGYALRVAEEDLDAAAFDRAVSRAHRRIGQLARLHDASGLTTEELSSIVAELDTALALWRGTPYLELEDAPFAVAERARLEELRVVALEDRAVAALELGQHATVAGELEALTTAYPLRERLWGLRALALTRSGRQAEALDALREVRDVLAEELGLEPGQELRDLQTAVLNQDPRLEWRPATGSPAAEPFPAPTTARIQSFAPTLPVWPLVGRSTELAELVRALDQADSGTVALAALVGEPGIGKSRLAGELARVAGERGATVLLGRCSQDDGAPPLWPWQQVLRGLGRELPESTDRDEDGGGRFRTWEAIAGTVAEAATGRTIVVLLDDLHWADVASLRVLRLLAETQQQGRLLILGTWRSHPEPTDALLDAVETFARRHAVRIDLHGLTADEAAQVVEAVSESTPSTAEAASLRQRTDGNPFFLVEYARLAREGGDLSGLLAEAHPPAAVHDVLARRLTRLPEESLSALRWAALVGRQFDLATLAAVSRAEEEDLLDHLDPALTAGLVREDGIDRYLFGHALVRDTIYAGIPVARRARAHARVAASLARQPGRETEVARHWLAAGPSHASRAWLAAVSAAALARRLHAYEESADLLRSALDTLPLDPDSTARERYDVLMDLADAQRWSGDWEGLVATAEEAVSVADELADVELLGRAATVTSVGALWQSGPHGTVNATVVEALRRALAGLPAVDGGLRCRVMLGLALEIYYGSTFEERMALVEEGLAMARRIGEDSLLLDACQLAFVAVWRTSTARLRRDLVTEGMELAHRLGNERAYVVTTTLRAVVAAELGMVDEMWEHAAVARDWAQRLRLPYGLIVLDSMELPWLAMAGRFEECVERMDEIVRLDQEMTLSQTEDATAGARLSLRLWQGRSREVAPLLEQFSAHSVLPLASTMLVFWLRAGELDRAREYAATHAVRLDDDDWFSMLNWCAAAEASLGLDDHAMASAAYDRLAPFTGYSCCAGSGNAMGPVDAYLAHAAAAVGETELAGRHADRALELCEEWQIPLAAQWLRNQRDRYAF</sequence>
<dbReference type="Pfam" id="PF00486">
    <property type="entry name" value="Trans_reg_C"/>
    <property type="match status" value="1"/>
</dbReference>
<keyword evidence="8" id="KW-1185">Reference proteome</keyword>
<evidence type="ECO:0000256" key="2">
    <source>
        <dbReference type="ARBA" id="ARBA00023015"/>
    </source>
</evidence>
<dbReference type="GO" id="GO:0006355">
    <property type="term" value="P:regulation of DNA-templated transcription"/>
    <property type="evidence" value="ECO:0007669"/>
    <property type="project" value="InterPro"/>
</dbReference>
<keyword evidence="4" id="KW-0804">Transcription</keyword>
<dbReference type="InterPro" id="IPR027417">
    <property type="entry name" value="P-loop_NTPase"/>
</dbReference>
<organism evidence="7 8">
    <name type="scientific">Pedococcus badiiscoriae</name>
    <dbReference type="NCBI Taxonomy" id="642776"/>
    <lineage>
        <taxon>Bacteria</taxon>
        <taxon>Bacillati</taxon>
        <taxon>Actinomycetota</taxon>
        <taxon>Actinomycetes</taxon>
        <taxon>Micrococcales</taxon>
        <taxon>Intrasporangiaceae</taxon>
        <taxon>Pedococcus</taxon>
    </lineage>
</organism>
<dbReference type="PROSITE" id="PS51755">
    <property type="entry name" value="OMPR_PHOB"/>
    <property type="match status" value="1"/>
</dbReference>